<accession>A0A8J6GNG0</accession>
<feature type="compositionally biased region" description="Basic residues" evidence="1">
    <location>
        <begin position="13"/>
        <end position="23"/>
    </location>
</feature>
<feature type="region of interest" description="Disordered" evidence="1">
    <location>
        <begin position="1"/>
        <end position="105"/>
    </location>
</feature>
<name>A0A8J6GNG0_MICOH</name>
<gene>
    <name evidence="2" type="ORF">LTLLF_143145</name>
</gene>
<dbReference type="Proteomes" id="UP000710432">
    <property type="component" value="Unassembled WGS sequence"/>
</dbReference>
<comment type="caution">
    <text evidence="2">The sequence shown here is derived from an EMBL/GenBank/DDBJ whole genome shotgun (WGS) entry which is preliminary data.</text>
</comment>
<protein>
    <submittedName>
        <fullName evidence="2">Uncharacterized protein</fullName>
    </submittedName>
</protein>
<sequence length="105" mass="11705">MYDSLKPSEILSARKKRTEKRKRSLEQLQSRSASGSNDSLEPKILHPIQYNAYSDQMDSHGYCDGQEVSPPSPTPDTHPTSSPRSQSQHQSPQEGIPASTPEKKL</sequence>
<feature type="compositionally biased region" description="Polar residues" evidence="1">
    <location>
        <begin position="26"/>
        <end position="39"/>
    </location>
</feature>
<evidence type="ECO:0000313" key="3">
    <source>
        <dbReference type="Proteomes" id="UP000710432"/>
    </source>
</evidence>
<proteinExistence type="predicted"/>
<evidence type="ECO:0000256" key="1">
    <source>
        <dbReference type="SAM" id="MobiDB-lite"/>
    </source>
</evidence>
<dbReference type="AlphaFoldDB" id="A0A8J6GNG0"/>
<feature type="compositionally biased region" description="Low complexity" evidence="1">
    <location>
        <begin position="77"/>
        <end position="93"/>
    </location>
</feature>
<evidence type="ECO:0000313" key="2">
    <source>
        <dbReference type="EMBL" id="KAH0512928.1"/>
    </source>
</evidence>
<organism evidence="2 3">
    <name type="scientific">Microtus ochrogaster</name>
    <name type="common">Prairie vole</name>
    <dbReference type="NCBI Taxonomy" id="79684"/>
    <lineage>
        <taxon>Eukaryota</taxon>
        <taxon>Metazoa</taxon>
        <taxon>Chordata</taxon>
        <taxon>Craniata</taxon>
        <taxon>Vertebrata</taxon>
        <taxon>Euteleostomi</taxon>
        <taxon>Mammalia</taxon>
        <taxon>Eutheria</taxon>
        <taxon>Euarchontoglires</taxon>
        <taxon>Glires</taxon>
        <taxon>Rodentia</taxon>
        <taxon>Myomorpha</taxon>
        <taxon>Muroidea</taxon>
        <taxon>Cricetidae</taxon>
        <taxon>Arvicolinae</taxon>
        <taxon>Microtus</taxon>
    </lineage>
</organism>
<dbReference type="EMBL" id="JAATJU010021699">
    <property type="protein sequence ID" value="KAH0512928.1"/>
    <property type="molecule type" value="Genomic_DNA"/>
</dbReference>
<reference evidence="2" key="1">
    <citation type="submission" date="2020-03" db="EMBL/GenBank/DDBJ databases">
        <title>Studies in the Genomics of Life Span.</title>
        <authorList>
            <person name="Glass D."/>
        </authorList>
    </citation>
    <scope>NUCLEOTIDE SEQUENCE</scope>
    <source>
        <strain evidence="2">LTLLF</strain>
        <tissue evidence="2">Muscle</tissue>
    </source>
</reference>